<proteinExistence type="predicted"/>
<dbReference type="KEGG" id="rml:FF011L_40980"/>
<dbReference type="EMBL" id="CP036262">
    <property type="protein sequence ID" value="QDS95305.1"/>
    <property type="molecule type" value="Genomic_DNA"/>
</dbReference>
<sequence length="44" mass="4786">MQFSGFGQSTEERLPITSRDVETVDYLAVGWIASSIQSAIRPAA</sequence>
<organism evidence="1 2">
    <name type="scientific">Roseimaritima multifibrata</name>
    <dbReference type="NCBI Taxonomy" id="1930274"/>
    <lineage>
        <taxon>Bacteria</taxon>
        <taxon>Pseudomonadati</taxon>
        <taxon>Planctomycetota</taxon>
        <taxon>Planctomycetia</taxon>
        <taxon>Pirellulales</taxon>
        <taxon>Pirellulaceae</taxon>
        <taxon>Roseimaritima</taxon>
    </lineage>
</organism>
<evidence type="ECO:0000313" key="2">
    <source>
        <dbReference type="Proteomes" id="UP000320672"/>
    </source>
</evidence>
<dbReference type="AlphaFoldDB" id="A0A517MK89"/>
<gene>
    <name evidence="1" type="ORF">FF011L_40980</name>
</gene>
<name>A0A517MK89_9BACT</name>
<accession>A0A517MK89</accession>
<keyword evidence="2" id="KW-1185">Reference proteome</keyword>
<reference evidence="1 2" key="1">
    <citation type="submission" date="2019-02" db="EMBL/GenBank/DDBJ databases">
        <title>Deep-cultivation of Planctomycetes and their phenomic and genomic characterization uncovers novel biology.</title>
        <authorList>
            <person name="Wiegand S."/>
            <person name="Jogler M."/>
            <person name="Boedeker C."/>
            <person name="Pinto D."/>
            <person name="Vollmers J."/>
            <person name="Rivas-Marin E."/>
            <person name="Kohn T."/>
            <person name="Peeters S.H."/>
            <person name="Heuer A."/>
            <person name="Rast P."/>
            <person name="Oberbeckmann S."/>
            <person name="Bunk B."/>
            <person name="Jeske O."/>
            <person name="Meyerdierks A."/>
            <person name="Storesund J.E."/>
            <person name="Kallscheuer N."/>
            <person name="Luecker S."/>
            <person name="Lage O.M."/>
            <person name="Pohl T."/>
            <person name="Merkel B.J."/>
            <person name="Hornburger P."/>
            <person name="Mueller R.-W."/>
            <person name="Bruemmer F."/>
            <person name="Labrenz M."/>
            <person name="Spormann A.M."/>
            <person name="Op den Camp H."/>
            <person name="Overmann J."/>
            <person name="Amann R."/>
            <person name="Jetten M.S.M."/>
            <person name="Mascher T."/>
            <person name="Medema M.H."/>
            <person name="Devos D.P."/>
            <person name="Kaster A.-K."/>
            <person name="Ovreas L."/>
            <person name="Rohde M."/>
            <person name="Galperin M.Y."/>
            <person name="Jogler C."/>
        </authorList>
    </citation>
    <scope>NUCLEOTIDE SEQUENCE [LARGE SCALE GENOMIC DNA]</scope>
    <source>
        <strain evidence="1 2">FF011L</strain>
    </source>
</reference>
<dbReference type="Proteomes" id="UP000320672">
    <property type="component" value="Chromosome"/>
</dbReference>
<evidence type="ECO:0000313" key="1">
    <source>
        <dbReference type="EMBL" id="QDS95305.1"/>
    </source>
</evidence>
<protein>
    <submittedName>
        <fullName evidence="1">Uncharacterized protein</fullName>
    </submittedName>
</protein>